<keyword evidence="9" id="KW-0482">Metalloprotease</keyword>
<feature type="transmembrane region" description="Helical" evidence="11">
    <location>
        <begin position="428"/>
        <end position="447"/>
    </location>
</feature>
<protein>
    <recommendedName>
        <fullName evidence="12">Peptidase M48 domain-containing protein</fullName>
    </recommendedName>
</protein>
<dbReference type="EMBL" id="UOEX01000192">
    <property type="protein sequence ID" value="VAW36970.1"/>
    <property type="molecule type" value="Genomic_DNA"/>
</dbReference>
<dbReference type="PANTHER" id="PTHR43221:SF2">
    <property type="entry name" value="PROTEASE HTPX HOMOLOG"/>
    <property type="match status" value="1"/>
</dbReference>
<sequence length="599" mass="68225">MIYTNLIYFLIVILILSTNSVPERPQLPFFTALGIFIIKTIIYQGLLKRIFSSRLVSGATYSNAERRASILAIVFFSIDIYLLDFQYYSGMLPMARTMPSIVDLSGLLLFMAYLIMMWAAAAAPYNRLFGQGHSTRNFIKTNVESNLPIILPWLILSILADFLRQTSIPLLKTVLNSSWGEPVISLLFFICLALTFPALIVRIWRCTSMPDGPERRRLESFCRKYKVGYSDIMIWPMFEGQALTAGVMGIIPGCRYLLITPALLQALTPEEIEAVMAHELGHVKLRHLQLYILLFLGFGLLAQLSTYPILYILANSDLFYKMVHLVNKQPSHALNTAQTVAMFILMIVYFRYILGFFMRNFERQADAFALKAMGSAEPLVRVFDKIAWLSGTSHDQPSWHHFSIGQRIDFLQRCEANSKQLHNHNRKIYGSLAAYLLILMLSALTLWKMPDNLMAGAPQAKYAQAVIQQKMADDPRNFVWPQLLGDLNYSRRHYQDAIAAYEKSLLLNPDNAEVLNNLAWLLLTVDIHSIHNRTAALRLAKRAVIQLPAPHILDTLALAYFANGRVDLAIQTEKRAFALDPANRAYYIDQLKKFARQLK</sequence>
<feature type="transmembrane region" description="Helical" evidence="11">
    <location>
        <begin position="290"/>
        <end position="313"/>
    </location>
</feature>
<name>A0A3B0V7R4_9ZZZZ</name>
<evidence type="ECO:0000256" key="8">
    <source>
        <dbReference type="ARBA" id="ARBA00022989"/>
    </source>
</evidence>
<evidence type="ECO:0000256" key="7">
    <source>
        <dbReference type="ARBA" id="ARBA00022833"/>
    </source>
</evidence>
<feature type="transmembrane region" description="Helical" evidence="11">
    <location>
        <begin position="333"/>
        <end position="354"/>
    </location>
</feature>
<gene>
    <name evidence="13" type="ORF">MNBD_DELTA03-1185</name>
</gene>
<evidence type="ECO:0000256" key="11">
    <source>
        <dbReference type="SAM" id="Phobius"/>
    </source>
</evidence>
<evidence type="ECO:0000256" key="2">
    <source>
        <dbReference type="ARBA" id="ARBA00022475"/>
    </source>
</evidence>
<proteinExistence type="predicted"/>
<keyword evidence="10 11" id="KW-0472">Membrane</keyword>
<keyword evidence="6" id="KW-0378">Hydrolase</keyword>
<evidence type="ECO:0000256" key="9">
    <source>
        <dbReference type="ARBA" id="ARBA00023049"/>
    </source>
</evidence>
<evidence type="ECO:0000256" key="3">
    <source>
        <dbReference type="ARBA" id="ARBA00022670"/>
    </source>
</evidence>
<keyword evidence="4 11" id="KW-0812">Transmembrane</keyword>
<feature type="transmembrane region" description="Helical" evidence="11">
    <location>
        <begin position="68"/>
        <end position="87"/>
    </location>
</feature>
<evidence type="ECO:0000256" key="6">
    <source>
        <dbReference type="ARBA" id="ARBA00022801"/>
    </source>
</evidence>
<keyword evidence="2" id="KW-1003">Cell membrane</keyword>
<feature type="transmembrane region" description="Helical" evidence="11">
    <location>
        <begin position="183"/>
        <end position="204"/>
    </location>
</feature>
<feature type="domain" description="Peptidase M48" evidence="12">
    <location>
        <begin position="244"/>
        <end position="397"/>
    </location>
</feature>
<dbReference type="PROSITE" id="PS50005">
    <property type="entry name" value="TPR"/>
    <property type="match status" value="2"/>
</dbReference>
<keyword evidence="7" id="KW-0862">Zinc</keyword>
<keyword evidence="8 11" id="KW-1133">Transmembrane helix</keyword>
<dbReference type="Pfam" id="PF01435">
    <property type="entry name" value="Peptidase_M48"/>
    <property type="match status" value="1"/>
</dbReference>
<dbReference type="Gene3D" id="3.30.2010.10">
    <property type="entry name" value="Metalloproteases ('zincins'), catalytic domain"/>
    <property type="match status" value="1"/>
</dbReference>
<dbReference type="InterPro" id="IPR011990">
    <property type="entry name" value="TPR-like_helical_dom_sf"/>
</dbReference>
<feature type="transmembrane region" description="Helical" evidence="11">
    <location>
        <begin position="30"/>
        <end position="47"/>
    </location>
</feature>
<dbReference type="GO" id="GO:0006508">
    <property type="term" value="P:proteolysis"/>
    <property type="evidence" value="ECO:0007669"/>
    <property type="project" value="UniProtKB-KW"/>
</dbReference>
<dbReference type="SMART" id="SM00028">
    <property type="entry name" value="TPR"/>
    <property type="match status" value="2"/>
</dbReference>
<keyword evidence="5" id="KW-0479">Metal-binding</keyword>
<dbReference type="GO" id="GO:0046872">
    <property type="term" value="F:metal ion binding"/>
    <property type="evidence" value="ECO:0007669"/>
    <property type="project" value="UniProtKB-KW"/>
</dbReference>
<evidence type="ECO:0000256" key="1">
    <source>
        <dbReference type="ARBA" id="ARBA00001947"/>
    </source>
</evidence>
<dbReference type="InterPro" id="IPR001915">
    <property type="entry name" value="Peptidase_M48"/>
</dbReference>
<evidence type="ECO:0000256" key="10">
    <source>
        <dbReference type="ARBA" id="ARBA00023136"/>
    </source>
</evidence>
<feature type="transmembrane region" description="Helical" evidence="11">
    <location>
        <begin position="146"/>
        <end position="163"/>
    </location>
</feature>
<evidence type="ECO:0000313" key="13">
    <source>
        <dbReference type="EMBL" id="VAW36970.1"/>
    </source>
</evidence>
<dbReference type="AlphaFoldDB" id="A0A3B0V7R4"/>
<comment type="cofactor">
    <cofactor evidence="1">
        <name>Zn(2+)</name>
        <dbReference type="ChEBI" id="CHEBI:29105"/>
    </cofactor>
</comment>
<evidence type="ECO:0000256" key="4">
    <source>
        <dbReference type="ARBA" id="ARBA00022692"/>
    </source>
</evidence>
<dbReference type="CDD" id="cd07345">
    <property type="entry name" value="M48A_Ste24p-like"/>
    <property type="match status" value="1"/>
</dbReference>
<keyword evidence="3" id="KW-0645">Protease</keyword>
<dbReference type="PANTHER" id="PTHR43221">
    <property type="entry name" value="PROTEASE HTPX"/>
    <property type="match status" value="1"/>
</dbReference>
<reference evidence="13" key="1">
    <citation type="submission" date="2018-06" db="EMBL/GenBank/DDBJ databases">
        <authorList>
            <person name="Zhirakovskaya E."/>
        </authorList>
    </citation>
    <scope>NUCLEOTIDE SEQUENCE</scope>
</reference>
<dbReference type="Pfam" id="PF13431">
    <property type="entry name" value="TPR_17"/>
    <property type="match status" value="1"/>
</dbReference>
<evidence type="ECO:0000256" key="5">
    <source>
        <dbReference type="ARBA" id="ARBA00022723"/>
    </source>
</evidence>
<accession>A0A3B0V7R4</accession>
<dbReference type="Gene3D" id="1.25.40.10">
    <property type="entry name" value="Tetratricopeptide repeat domain"/>
    <property type="match status" value="1"/>
</dbReference>
<dbReference type="InterPro" id="IPR019734">
    <property type="entry name" value="TPR_rpt"/>
</dbReference>
<dbReference type="InterPro" id="IPR050083">
    <property type="entry name" value="HtpX_protease"/>
</dbReference>
<feature type="transmembrane region" description="Helical" evidence="11">
    <location>
        <begin position="107"/>
        <end position="125"/>
    </location>
</feature>
<dbReference type="SUPFAM" id="SSF48452">
    <property type="entry name" value="TPR-like"/>
    <property type="match status" value="1"/>
</dbReference>
<organism evidence="13">
    <name type="scientific">hydrothermal vent metagenome</name>
    <dbReference type="NCBI Taxonomy" id="652676"/>
    <lineage>
        <taxon>unclassified sequences</taxon>
        <taxon>metagenomes</taxon>
        <taxon>ecological metagenomes</taxon>
    </lineage>
</organism>
<evidence type="ECO:0000259" key="12">
    <source>
        <dbReference type="Pfam" id="PF01435"/>
    </source>
</evidence>
<dbReference type="GO" id="GO:0004222">
    <property type="term" value="F:metalloendopeptidase activity"/>
    <property type="evidence" value="ECO:0007669"/>
    <property type="project" value="InterPro"/>
</dbReference>